<evidence type="ECO:0000313" key="2">
    <source>
        <dbReference type="Proteomes" id="UP001482620"/>
    </source>
</evidence>
<evidence type="ECO:0000313" key="1">
    <source>
        <dbReference type="EMBL" id="MEQ2252996.1"/>
    </source>
</evidence>
<name>A0ABV0V966_9TELE</name>
<feature type="non-terminal residue" evidence="1">
    <location>
        <position position="51"/>
    </location>
</feature>
<comment type="caution">
    <text evidence="1">The sequence shown here is derived from an EMBL/GenBank/DDBJ whole genome shotgun (WGS) entry which is preliminary data.</text>
</comment>
<organism evidence="1 2">
    <name type="scientific">Ilyodon furcidens</name>
    <name type="common">goldbreast splitfin</name>
    <dbReference type="NCBI Taxonomy" id="33524"/>
    <lineage>
        <taxon>Eukaryota</taxon>
        <taxon>Metazoa</taxon>
        <taxon>Chordata</taxon>
        <taxon>Craniata</taxon>
        <taxon>Vertebrata</taxon>
        <taxon>Euteleostomi</taxon>
        <taxon>Actinopterygii</taxon>
        <taxon>Neopterygii</taxon>
        <taxon>Teleostei</taxon>
        <taxon>Neoteleostei</taxon>
        <taxon>Acanthomorphata</taxon>
        <taxon>Ovalentaria</taxon>
        <taxon>Atherinomorphae</taxon>
        <taxon>Cyprinodontiformes</taxon>
        <taxon>Goodeidae</taxon>
        <taxon>Ilyodon</taxon>
    </lineage>
</organism>
<gene>
    <name evidence="1" type="ORF">ILYODFUR_027493</name>
</gene>
<accession>A0ABV0V966</accession>
<keyword evidence="2" id="KW-1185">Reference proteome</keyword>
<reference evidence="1 2" key="1">
    <citation type="submission" date="2021-06" db="EMBL/GenBank/DDBJ databases">
        <authorList>
            <person name="Palmer J.M."/>
        </authorList>
    </citation>
    <scope>NUCLEOTIDE SEQUENCE [LARGE SCALE GENOMIC DNA]</scope>
    <source>
        <strain evidence="2">if_2019</strain>
        <tissue evidence="1">Muscle</tissue>
    </source>
</reference>
<protein>
    <submittedName>
        <fullName evidence="1">Uncharacterized protein</fullName>
    </submittedName>
</protein>
<sequence length="51" mass="5660">MDVYQEALSYLESQHVAEAGGDILEDVFQEEAVSCFLSPFSSESIDFPDTL</sequence>
<dbReference type="EMBL" id="JAHRIQ010096311">
    <property type="protein sequence ID" value="MEQ2252996.1"/>
    <property type="molecule type" value="Genomic_DNA"/>
</dbReference>
<dbReference type="Proteomes" id="UP001482620">
    <property type="component" value="Unassembled WGS sequence"/>
</dbReference>
<proteinExistence type="predicted"/>